<evidence type="ECO:0000256" key="10">
    <source>
        <dbReference type="ARBA" id="ARBA00023140"/>
    </source>
</evidence>
<accession>A0A9J6BGR3</accession>
<evidence type="ECO:0000259" key="14">
    <source>
        <dbReference type="Pfam" id="PF01756"/>
    </source>
</evidence>
<dbReference type="InterPro" id="IPR002655">
    <property type="entry name" value="Acyl-CoA_oxidase_C"/>
</dbReference>
<dbReference type="GO" id="GO:0071949">
    <property type="term" value="F:FAD binding"/>
    <property type="evidence" value="ECO:0007669"/>
    <property type="project" value="InterPro"/>
</dbReference>
<dbReference type="GO" id="GO:0016402">
    <property type="term" value="F:pristanoyl-CoA oxidase activity"/>
    <property type="evidence" value="ECO:0007669"/>
    <property type="project" value="TreeGrafter"/>
</dbReference>
<feature type="domain" description="Acyl-CoA oxidase/dehydrogenase middle" evidence="15">
    <location>
        <begin position="175"/>
        <end position="285"/>
    </location>
</feature>
<dbReference type="GO" id="GO:0055088">
    <property type="term" value="P:lipid homeostasis"/>
    <property type="evidence" value="ECO:0007669"/>
    <property type="project" value="TreeGrafter"/>
</dbReference>
<dbReference type="PANTHER" id="PTHR10909:SF390">
    <property type="entry name" value="PEROXISOMAL ACYL-COENZYME A OXIDASE 3"/>
    <property type="match status" value="1"/>
</dbReference>
<dbReference type="Pfam" id="PF22924">
    <property type="entry name" value="ACOX_C_alpha1"/>
    <property type="match status" value="1"/>
</dbReference>
<dbReference type="AlphaFoldDB" id="A0A9J6BGR3"/>
<dbReference type="SUPFAM" id="SSF56645">
    <property type="entry name" value="Acyl-CoA dehydrogenase NM domain-like"/>
    <property type="match status" value="1"/>
</dbReference>
<protein>
    <recommendedName>
        <fullName evidence="11">Acyl-coenzyme A oxidase</fullName>
    </recommendedName>
</protein>
<comment type="similarity">
    <text evidence="4 11">Belongs to the acyl-CoA oxidase family.</text>
</comment>
<dbReference type="EMBL" id="JADBJN010000004">
    <property type="protein sequence ID" value="KAG5668840.1"/>
    <property type="molecule type" value="Genomic_DNA"/>
</dbReference>
<evidence type="ECO:0000256" key="11">
    <source>
        <dbReference type="PIRNR" id="PIRNR000168"/>
    </source>
</evidence>
<dbReference type="GO" id="GO:0005504">
    <property type="term" value="F:fatty acid binding"/>
    <property type="evidence" value="ECO:0007669"/>
    <property type="project" value="TreeGrafter"/>
</dbReference>
<evidence type="ECO:0000256" key="1">
    <source>
        <dbReference type="ARBA" id="ARBA00001974"/>
    </source>
</evidence>
<dbReference type="FunFam" id="1.20.140.10:FF:000007">
    <property type="entry name" value="Acyl-coenzyme A oxidase"/>
    <property type="match status" value="1"/>
</dbReference>
<keyword evidence="8" id="KW-0560">Oxidoreductase</keyword>
<evidence type="ECO:0000313" key="17">
    <source>
        <dbReference type="EMBL" id="KAG5668840.1"/>
    </source>
</evidence>
<dbReference type="Pfam" id="PF01756">
    <property type="entry name" value="ACOX"/>
    <property type="match status" value="1"/>
</dbReference>
<dbReference type="InterPro" id="IPR055060">
    <property type="entry name" value="ACOX_C_alpha1"/>
</dbReference>
<dbReference type="InterPro" id="IPR012258">
    <property type="entry name" value="Acyl-CoA_oxidase"/>
</dbReference>
<feature type="active site" description="Proton acceptor" evidence="12">
    <location>
        <position position="470"/>
    </location>
</feature>
<comment type="pathway">
    <text evidence="3">Lipid metabolism.</text>
</comment>
<feature type="domain" description="Acyl-CoA oxidase C-terminal" evidence="14">
    <location>
        <begin position="529"/>
        <end position="706"/>
    </location>
</feature>
<evidence type="ECO:0000256" key="8">
    <source>
        <dbReference type="ARBA" id="ARBA00023002"/>
    </source>
</evidence>
<dbReference type="Proteomes" id="UP001107558">
    <property type="component" value="Chromosome 4"/>
</dbReference>
<comment type="caution">
    <text evidence="17">The sequence shown here is derived from an EMBL/GenBank/DDBJ whole genome shotgun (WGS) entry which is preliminary data.</text>
</comment>
<dbReference type="SUPFAM" id="SSF47203">
    <property type="entry name" value="Acyl-CoA dehydrogenase C-terminal domain-like"/>
    <property type="match status" value="2"/>
</dbReference>
<feature type="domain" description="Acyl-CoA oxidase C-alpha1" evidence="16">
    <location>
        <begin position="324"/>
        <end position="485"/>
    </location>
</feature>
<keyword evidence="10" id="KW-0576">Peroxisome</keyword>
<dbReference type="Pfam" id="PF02770">
    <property type="entry name" value="Acyl-CoA_dh_M"/>
    <property type="match status" value="1"/>
</dbReference>
<dbReference type="Gene3D" id="2.40.110.10">
    <property type="entry name" value="Butyryl-CoA Dehydrogenase, subunit A, domain 2"/>
    <property type="match status" value="1"/>
</dbReference>
<dbReference type="FunFam" id="2.40.110.10:FF:000005">
    <property type="entry name" value="Acyl-coenzyme A oxidase"/>
    <property type="match status" value="1"/>
</dbReference>
<evidence type="ECO:0000256" key="5">
    <source>
        <dbReference type="ARBA" id="ARBA00022630"/>
    </source>
</evidence>
<evidence type="ECO:0000259" key="16">
    <source>
        <dbReference type="Pfam" id="PF22924"/>
    </source>
</evidence>
<keyword evidence="7" id="KW-0276">Fatty acid metabolism</keyword>
<evidence type="ECO:0000256" key="13">
    <source>
        <dbReference type="PIRSR" id="PIRSR000168-2"/>
    </source>
</evidence>
<evidence type="ECO:0000256" key="3">
    <source>
        <dbReference type="ARBA" id="ARBA00005189"/>
    </source>
</evidence>
<feature type="binding site" evidence="13">
    <location>
        <position position="218"/>
    </location>
    <ligand>
        <name>FAD</name>
        <dbReference type="ChEBI" id="CHEBI:57692"/>
    </ligand>
</feature>
<dbReference type="PIRSF" id="PIRSF000168">
    <property type="entry name" value="Acyl-CoA_oxidase"/>
    <property type="match status" value="1"/>
</dbReference>
<comment type="subcellular location">
    <subcellularLocation>
        <location evidence="2">Peroxisome</location>
    </subcellularLocation>
</comment>
<dbReference type="Gene3D" id="1.20.140.10">
    <property type="entry name" value="Butyryl-CoA Dehydrogenase, subunit A, domain 3"/>
    <property type="match status" value="2"/>
</dbReference>
<evidence type="ECO:0000259" key="15">
    <source>
        <dbReference type="Pfam" id="PF02770"/>
    </source>
</evidence>
<keyword evidence="18" id="KW-1185">Reference proteome</keyword>
<dbReference type="InterPro" id="IPR046373">
    <property type="entry name" value="Acyl-CoA_Oxase/DH_mid-dom_sf"/>
</dbReference>
<name>A0A9J6BGR3_POLVA</name>
<evidence type="ECO:0000256" key="9">
    <source>
        <dbReference type="ARBA" id="ARBA00023098"/>
    </source>
</evidence>
<evidence type="ECO:0000256" key="12">
    <source>
        <dbReference type="PIRSR" id="PIRSR000168-1"/>
    </source>
</evidence>
<reference evidence="17" key="1">
    <citation type="submission" date="2021-03" db="EMBL/GenBank/DDBJ databases">
        <title>Chromosome level genome of the anhydrobiotic midge Polypedilum vanderplanki.</title>
        <authorList>
            <person name="Yoshida Y."/>
            <person name="Kikawada T."/>
            <person name="Gusev O."/>
        </authorList>
    </citation>
    <scope>NUCLEOTIDE SEQUENCE</scope>
    <source>
        <strain evidence="17">NIAS01</strain>
        <tissue evidence="17">Whole body or cell culture</tissue>
    </source>
</reference>
<gene>
    <name evidence="17" type="ORF">PVAND_016762</name>
</gene>
<evidence type="ECO:0000256" key="2">
    <source>
        <dbReference type="ARBA" id="ARBA00004275"/>
    </source>
</evidence>
<evidence type="ECO:0000256" key="7">
    <source>
        <dbReference type="ARBA" id="ARBA00022832"/>
    </source>
</evidence>
<keyword evidence="5 11" id="KW-0285">Flavoprotein</keyword>
<dbReference type="InterPro" id="IPR036250">
    <property type="entry name" value="AcylCo_DH-like_C"/>
</dbReference>
<organism evidence="17 18">
    <name type="scientific">Polypedilum vanderplanki</name>
    <name type="common">Sleeping chironomid midge</name>
    <dbReference type="NCBI Taxonomy" id="319348"/>
    <lineage>
        <taxon>Eukaryota</taxon>
        <taxon>Metazoa</taxon>
        <taxon>Ecdysozoa</taxon>
        <taxon>Arthropoda</taxon>
        <taxon>Hexapoda</taxon>
        <taxon>Insecta</taxon>
        <taxon>Pterygota</taxon>
        <taxon>Neoptera</taxon>
        <taxon>Endopterygota</taxon>
        <taxon>Diptera</taxon>
        <taxon>Nematocera</taxon>
        <taxon>Chironomoidea</taxon>
        <taxon>Chironomidae</taxon>
        <taxon>Chironominae</taxon>
        <taxon>Polypedilum</taxon>
        <taxon>Polypedilum</taxon>
    </lineage>
</organism>
<keyword evidence="9" id="KW-0443">Lipid metabolism</keyword>
<dbReference type="PANTHER" id="PTHR10909">
    <property type="entry name" value="ELECTRON TRANSPORT OXIDOREDUCTASE"/>
    <property type="match status" value="1"/>
</dbReference>
<evidence type="ECO:0000313" key="18">
    <source>
        <dbReference type="Proteomes" id="UP001107558"/>
    </source>
</evidence>
<sequence length="717" mass="81427">MIDSKFHQVSNTQEFNKYENINNEVFLNKDIFPDLHLLDGPLKVYRSKATFDWRKMRLIFDTLQSWELKFKIWNFIKNNEIFDQSIETLPIDEQRKISNQRMFAVINAKLLTIEEYLRNPELSPKFFSAFGVYDANITGKVLIAFYMFPKVIQSLGNKSVKNLVMETQELKNIGCFALIEFAHGSNTQGMKTTATYEPLTKSFVLNTPNFEAAKCWIGNLGKSATHAIVYAQLYTNDGKCHGLNAFVVPLRDSKTHLTFPGVTIGDMGEKISINGIDNGFLIFNNYKIPKSNLLSKTGDIDDDGNFITQFKDPKKRMGLSFAMLSEGRVGICEFTTSYGVSAISIAIRYSASRKQFGPDDTNIEFPVIEYQSQQYRLIRHLANIFAIKFFSNWIAKECAKIVIKGFSGEKISTESGMEMHAISSAGKPVCGWITRDCIQDCREACGGHGYLKCARLGDLRNYNDPNLTYEGENNVLIQQASNFLISIREKGWNAFENASPLETAAFLKDGEEILKSKWKWTKVECAMKPENQLQTLNFIVAFLLEKTFKLRNLLKSLGQSTFDARNNSQVFHANLLAVAYAHRQIYVTFLAEVQKLPDSSPEQEILTKLLSMFGANLISTFYMNVLYESGFVTSINACELLQTGILQLLPIIKDQSIALVDAIAPPDYILNSPLGMSDGEVYKHLENFIYQSPDTFTRPSWWRDIVYKEKYLGLSKL</sequence>
<dbReference type="FunFam" id="1.20.140.10:FF:000010">
    <property type="entry name" value="Acyl-coenzyme A oxidase"/>
    <property type="match status" value="1"/>
</dbReference>
<keyword evidence="6 11" id="KW-0274">FAD</keyword>
<dbReference type="InterPro" id="IPR006091">
    <property type="entry name" value="Acyl-CoA_Oxase/DH_mid-dom"/>
</dbReference>
<evidence type="ECO:0000256" key="6">
    <source>
        <dbReference type="ARBA" id="ARBA00022827"/>
    </source>
</evidence>
<comment type="cofactor">
    <cofactor evidence="1">
        <name>FAD</name>
        <dbReference type="ChEBI" id="CHEBI:57692"/>
    </cofactor>
</comment>
<dbReference type="GO" id="GO:0005777">
    <property type="term" value="C:peroxisome"/>
    <property type="evidence" value="ECO:0007669"/>
    <property type="project" value="UniProtKB-SubCell"/>
</dbReference>
<dbReference type="OrthoDB" id="538336at2759"/>
<evidence type="ECO:0000256" key="4">
    <source>
        <dbReference type="ARBA" id="ARBA00006288"/>
    </source>
</evidence>
<proteinExistence type="inferred from homology"/>
<dbReference type="InterPro" id="IPR009100">
    <property type="entry name" value="AcylCoA_DH/oxidase_NM_dom_sf"/>
</dbReference>
<dbReference type="GO" id="GO:0033540">
    <property type="term" value="P:fatty acid beta-oxidation using acyl-CoA oxidase"/>
    <property type="evidence" value="ECO:0007669"/>
    <property type="project" value="TreeGrafter"/>
</dbReference>